<feature type="transmembrane region" description="Helical" evidence="11">
    <location>
        <begin position="12"/>
        <end position="32"/>
    </location>
</feature>
<reference evidence="12 13" key="1">
    <citation type="submission" date="2020-02" db="EMBL/GenBank/DDBJ databases">
        <title>complete genome sequence of Rhodobacteraceae bacterium.</title>
        <authorList>
            <person name="Park J."/>
            <person name="Kim Y.-S."/>
            <person name="Kim K.-H."/>
        </authorList>
    </citation>
    <scope>NUCLEOTIDE SEQUENCE [LARGE SCALE GENOMIC DNA]</scope>
    <source>
        <strain evidence="12 13">RR4-56</strain>
    </source>
</reference>
<dbReference type="KEGG" id="hdh:G5B40_05710"/>
<evidence type="ECO:0000256" key="7">
    <source>
        <dbReference type="ARBA" id="ARBA00022989"/>
    </source>
</evidence>
<evidence type="ECO:0000256" key="5">
    <source>
        <dbReference type="ARBA" id="ARBA00022519"/>
    </source>
</evidence>
<dbReference type="PANTHER" id="PTHR32196">
    <property type="entry name" value="ABC TRANSPORTER PERMEASE PROTEIN YPHD-RELATED-RELATED"/>
    <property type="match status" value="1"/>
</dbReference>
<keyword evidence="8 11" id="KW-0472">Membrane</keyword>
<keyword evidence="3" id="KW-0813">Transport</keyword>
<organism evidence="12 13">
    <name type="scientific">Pikeienuella piscinae</name>
    <dbReference type="NCBI Taxonomy" id="2748098"/>
    <lineage>
        <taxon>Bacteria</taxon>
        <taxon>Pseudomonadati</taxon>
        <taxon>Pseudomonadota</taxon>
        <taxon>Alphaproteobacteria</taxon>
        <taxon>Rhodobacterales</taxon>
        <taxon>Paracoccaceae</taxon>
        <taxon>Pikeienuella</taxon>
    </lineage>
</organism>
<dbReference type="CDD" id="cd06579">
    <property type="entry name" value="TM_PBP1_transp_AraH_like"/>
    <property type="match status" value="1"/>
</dbReference>
<sequence length="315" mass="31923">MALSAALLRRQPEIGGIWPLLFLGVGAAAILAPAFRDPENLANVIRQASVLGVLAIGQSFVLAAGMIDLSIGMIAGLSVVLGCALINGDDGKTIPVAALMLALGAAIGFVNGQLVNRLRVHPLILTFGMLSVLQGVIFTYTDRSVGRSSELLSFLANGDVLGVPCPAILLVALLAISHIALTRSRFGLHLLAAGGDPGNARRAGLDVRRIRLVVYVISGATAALGGILLAGRLGTGYPLAGQGLELDALVAVVLGGAALSGGRASAPGALAGVLLLAVLSNALNLMGVSAFVQMFVKGLIVIAAIVASQLQRSRA</sequence>
<keyword evidence="7 11" id="KW-1133">Transmembrane helix</keyword>
<dbReference type="EMBL" id="CP049056">
    <property type="protein sequence ID" value="QIE54994.1"/>
    <property type="molecule type" value="Genomic_DNA"/>
</dbReference>
<feature type="transmembrane region" description="Helical" evidence="11">
    <location>
        <begin position="69"/>
        <end position="87"/>
    </location>
</feature>
<dbReference type="GO" id="GO:0005886">
    <property type="term" value="C:plasma membrane"/>
    <property type="evidence" value="ECO:0007669"/>
    <property type="project" value="UniProtKB-SubCell"/>
</dbReference>
<dbReference type="PANTHER" id="PTHR32196:SF71">
    <property type="entry name" value="AUTOINDUCER 2 IMPORT SYSTEM PERMEASE PROTEIN LSRD"/>
    <property type="match status" value="1"/>
</dbReference>
<dbReference type="InterPro" id="IPR001851">
    <property type="entry name" value="ABC_transp_permease"/>
</dbReference>
<evidence type="ECO:0000256" key="2">
    <source>
        <dbReference type="ARBA" id="ARBA00011262"/>
    </source>
</evidence>
<feature type="transmembrane region" description="Helical" evidence="11">
    <location>
        <begin position="290"/>
        <end position="310"/>
    </location>
</feature>
<evidence type="ECO:0000256" key="6">
    <source>
        <dbReference type="ARBA" id="ARBA00022692"/>
    </source>
</evidence>
<evidence type="ECO:0000313" key="12">
    <source>
        <dbReference type="EMBL" id="QIE54994.1"/>
    </source>
</evidence>
<evidence type="ECO:0000256" key="3">
    <source>
        <dbReference type="ARBA" id="ARBA00022448"/>
    </source>
</evidence>
<keyword evidence="5" id="KW-0997">Cell inner membrane</keyword>
<protein>
    <recommendedName>
        <fullName evidence="10">Autoinducer 2 import system permease protein LsrD</fullName>
    </recommendedName>
</protein>
<feature type="transmembrane region" description="Helical" evidence="11">
    <location>
        <begin position="93"/>
        <end position="111"/>
    </location>
</feature>
<dbReference type="AlphaFoldDB" id="A0A7L5BYM9"/>
<dbReference type="Pfam" id="PF02653">
    <property type="entry name" value="BPD_transp_2"/>
    <property type="match status" value="1"/>
</dbReference>
<proteinExistence type="predicted"/>
<keyword evidence="6 11" id="KW-0812">Transmembrane</keyword>
<dbReference type="GO" id="GO:0022857">
    <property type="term" value="F:transmembrane transporter activity"/>
    <property type="evidence" value="ECO:0007669"/>
    <property type="project" value="InterPro"/>
</dbReference>
<feature type="transmembrane region" description="Helical" evidence="11">
    <location>
        <begin position="161"/>
        <end position="181"/>
    </location>
</feature>
<evidence type="ECO:0000256" key="1">
    <source>
        <dbReference type="ARBA" id="ARBA00004651"/>
    </source>
</evidence>
<dbReference type="RefSeq" id="WP_165096147.1">
    <property type="nucleotide sequence ID" value="NZ_CP049056.1"/>
</dbReference>
<name>A0A7L5BYM9_9RHOB</name>
<evidence type="ECO:0000256" key="4">
    <source>
        <dbReference type="ARBA" id="ARBA00022475"/>
    </source>
</evidence>
<feature type="transmembrane region" description="Helical" evidence="11">
    <location>
        <begin position="212"/>
        <end position="233"/>
    </location>
</feature>
<comment type="function">
    <text evidence="9">Part of the ABC transporter complex LsrABCD involved in autoinducer 2 (AI-2) import. Probably responsible for the translocation of the substrate across the membrane.</text>
</comment>
<keyword evidence="13" id="KW-1185">Reference proteome</keyword>
<evidence type="ECO:0000256" key="9">
    <source>
        <dbReference type="ARBA" id="ARBA00025439"/>
    </source>
</evidence>
<dbReference type="Proteomes" id="UP000503336">
    <property type="component" value="Chromosome"/>
</dbReference>
<feature type="transmembrane region" description="Helical" evidence="11">
    <location>
        <begin position="123"/>
        <end position="141"/>
    </location>
</feature>
<feature type="transmembrane region" description="Helical" evidence="11">
    <location>
        <begin position="44"/>
        <end position="62"/>
    </location>
</feature>
<evidence type="ECO:0000313" key="13">
    <source>
        <dbReference type="Proteomes" id="UP000503336"/>
    </source>
</evidence>
<comment type="subunit">
    <text evidence="2">The complex is composed of two ATP-binding proteins (LsrA), two transmembrane proteins (LsrC and LsrD) and a solute-binding protein (LsrB).</text>
</comment>
<accession>A0A7L5BYM9</accession>
<gene>
    <name evidence="12" type="ORF">G5B40_05710</name>
</gene>
<evidence type="ECO:0000256" key="10">
    <source>
        <dbReference type="ARBA" id="ARBA00039381"/>
    </source>
</evidence>
<evidence type="ECO:0000256" key="11">
    <source>
        <dbReference type="SAM" id="Phobius"/>
    </source>
</evidence>
<comment type="subcellular location">
    <subcellularLocation>
        <location evidence="1">Cell membrane</location>
        <topology evidence="1">Multi-pass membrane protein</topology>
    </subcellularLocation>
</comment>
<keyword evidence="4" id="KW-1003">Cell membrane</keyword>
<evidence type="ECO:0000256" key="8">
    <source>
        <dbReference type="ARBA" id="ARBA00023136"/>
    </source>
</evidence>